<accession>A0ABY4EJA0</accession>
<proteinExistence type="predicted"/>
<comment type="cofactor">
    <cofactor evidence="1">
        <name>FAD</name>
        <dbReference type="ChEBI" id="CHEBI:57692"/>
    </cofactor>
</comment>
<dbReference type="PRINTS" id="PR00757">
    <property type="entry name" value="AMINEOXDASEF"/>
</dbReference>
<dbReference type="PANTHER" id="PTHR10742">
    <property type="entry name" value="FLAVIN MONOAMINE OXIDASE"/>
    <property type="match status" value="1"/>
</dbReference>
<feature type="domain" description="Amine oxidase" evidence="3">
    <location>
        <begin position="43"/>
        <end position="487"/>
    </location>
</feature>
<evidence type="ECO:0000256" key="2">
    <source>
        <dbReference type="ARBA" id="ARBA00023002"/>
    </source>
</evidence>
<dbReference type="PANTHER" id="PTHR10742:SF342">
    <property type="entry name" value="AMINE OXIDASE"/>
    <property type="match status" value="1"/>
</dbReference>
<reference evidence="4 5" key="1">
    <citation type="submission" date="2022-04" db="EMBL/GenBank/DDBJ databases">
        <title>Halobacillus sp. isolated from saltern.</title>
        <authorList>
            <person name="Won M."/>
            <person name="Lee C.-M."/>
            <person name="Woen H.-Y."/>
            <person name="Kwon S.-W."/>
        </authorList>
    </citation>
    <scope>NUCLEOTIDE SEQUENCE [LARGE SCALE GENOMIC DNA]</scope>
    <source>
        <strain evidence="4 5">SSBR10-3</strain>
    </source>
</reference>
<evidence type="ECO:0000259" key="3">
    <source>
        <dbReference type="Pfam" id="PF01593"/>
    </source>
</evidence>
<keyword evidence="2" id="KW-0560">Oxidoreductase</keyword>
<dbReference type="Gene3D" id="1.10.405.10">
    <property type="entry name" value="Guanine Nucleotide Dissociation Inhibitor, domain 1"/>
    <property type="match status" value="1"/>
</dbReference>
<sequence>MDNREDFYTYGDLTYPNDMLRIVRNGLKKTPDPKRVIIIGGGMAGLVSASLLKDAGHSVTILEGNDRIGGRVYTLRKPFSEGLYLDVGAMRFPETHDLVAEYVKKFHLPTNEFRNKNDLYLVNGVQTTVEYYNENPNVFNIPLPEEEQGRTAVQLLRSAVQPFLDLYQDADPKEQERLRKKFNSYSFDDFLRFNPLGTSLSPNAIRLVKVVLGIEGFPNLSFVDILLDIVRTVFNEDLKFYEITGGNDQLPLAFVPELQSNLYYYQKVHQIVQQENGVTVTFRDRRTNQYHSLEADYVISTIPYSVLQFVDIYPIDSVSFRKWKAIRELTYVSSIKIGLEFNSRFWEEMKIGNIITDLPLRYTYSPSHNIGAQGPSVMLGSYSWGQNAMLWNSLPEEERIREALFGLSKIYGNRVYEEFNRGASYSWSQNQFSAGCFTLFSPNQSTDFSWELYLPEGRIHFAGEHTSAFHGWVEGAIESGVRAAYEVNERD</sequence>
<protein>
    <submittedName>
        <fullName evidence="4">Flavin monoamine oxidase family protein</fullName>
    </submittedName>
</protein>
<dbReference type="SUPFAM" id="SSF51905">
    <property type="entry name" value="FAD/NAD(P)-binding domain"/>
    <property type="match status" value="1"/>
</dbReference>
<dbReference type="Gene3D" id="3.50.50.60">
    <property type="entry name" value="FAD/NAD(P)-binding domain"/>
    <property type="match status" value="1"/>
</dbReference>
<dbReference type="InterPro" id="IPR002937">
    <property type="entry name" value="Amino_oxidase"/>
</dbReference>
<dbReference type="InterPro" id="IPR036188">
    <property type="entry name" value="FAD/NAD-bd_sf"/>
</dbReference>
<dbReference type="Proteomes" id="UP000831787">
    <property type="component" value="Chromosome"/>
</dbReference>
<dbReference type="EMBL" id="CP095073">
    <property type="protein sequence ID" value="UOQ43709.1"/>
    <property type="molecule type" value="Genomic_DNA"/>
</dbReference>
<dbReference type="Pfam" id="PF01593">
    <property type="entry name" value="Amino_oxidase"/>
    <property type="match status" value="1"/>
</dbReference>
<dbReference type="InterPro" id="IPR050281">
    <property type="entry name" value="Flavin_monoamine_oxidase"/>
</dbReference>
<evidence type="ECO:0000313" key="5">
    <source>
        <dbReference type="Proteomes" id="UP000831787"/>
    </source>
</evidence>
<keyword evidence="5" id="KW-1185">Reference proteome</keyword>
<dbReference type="RefSeq" id="WP_244709092.1">
    <property type="nucleotide sequence ID" value="NZ_CP095073.1"/>
</dbReference>
<organism evidence="4 5">
    <name type="scientific">Halobacillus salinarum</name>
    <dbReference type="NCBI Taxonomy" id="2932257"/>
    <lineage>
        <taxon>Bacteria</taxon>
        <taxon>Bacillati</taxon>
        <taxon>Bacillota</taxon>
        <taxon>Bacilli</taxon>
        <taxon>Bacillales</taxon>
        <taxon>Bacillaceae</taxon>
        <taxon>Halobacillus</taxon>
    </lineage>
</organism>
<evidence type="ECO:0000256" key="1">
    <source>
        <dbReference type="ARBA" id="ARBA00001974"/>
    </source>
</evidence>
<evidence type="ECO:0000313" key="4">
    <source>
        <dbReference type="EMBL" id="UOQ43709.1"/>
    </source>
</evidence>
<gene>
    <name evidence="4" type="ORF">MUN89_17760</name>
</gene>
<dbReference type="SUPFAM" id="SSF54373">
    <property type="entry name" value="FAD-linked reductases, C-terminal domain"/>
    <property type="match status" value="1"/>
</dbReference>
<name>A0ABY4EJA0_9BACI</name>
<dbReference type="InterPro" id="IPR001613">
    <property type="entry name" value="Flavin_amine_oxidase"/>
</dbReference>
<dbReference type="Gene3D" id="3.90.660.10">
    <property type="match status" value="1"/>
</dbReference>